<dbReference type="InterPro" id="IPR008889">
    <property type="entry name" value="VQ"/>
</dbReference>
<evidence type="ECO:0000313" key="4">
    <source>
        <dbReference type="Proteomes" id="UP000289738"/>
    </source>
</evidence>
<dbReference type="EMBL" id="SDMP01000013">
    <property type="protein sequence ID" value="RYR18791.1"/>
    <property type="molecule type" value="Genomic_DNA"/>
</dbReference>
<dbReference type="PANTHER" id="PTHR33179:SF4">
    <property type="entry name" value="VQ MOTIF-CONTAINING PROTEIN"/>
    <property type="match status" value="1"/>
</dbReference>
<gene>
    <name evidence="3" type="ORF">Ahy_B03g063407</name>
</gene>
<feature type="region of interest" description="Disordered" evidence="1">
    <location>
        <begin position="260"/>
        <end position="283"/>
    </location>
</feature>
<feature type="compositionally biased region" description="Basic residues" evidence="1">
    <location>
        <begin position="119"/>
        <end position="128"/>
    </location>
</feature>
<protein>
    <recommendedName>
        <fullName evidence="2">VQ domain-containing protein</fullName>
    </recommendedName>
</protein>
<dbReference type="PANTHER" id="PTHR33179">
    <property type="entry name" value="VQ MOTIF-CONTAINING PROTEIN"/>
    <property type="match status" value="1"/>
</dbReference>
<sequence>MDSGNSSGSMSSGADEEHESRAHSLSSSYMTPPPPLTTATNNTQQHMFLQDPLLSNYLDIMWSKPNNQSDLASSFIIPSSSQQEQAGGVADVATNQQNQGVPASSPGVNQLPNRAVRNNPKKRSRASRRAPTTVLTTDTSNFRAMVQEFTGIPAPPFPRTRFDLFASSSSSALMDPSPPPPSYLLRPFPQRLLNNHPLPPPSINFQQPISSSSSSSSSLGTLSFQNMLQQAPPPNYPSHHHHAASVAAQVGLRQQAHLNNENRLMSSSSNDSSREEWVQRRSDGQGEALYTDVAENTLLTNTAAKVQQHYSSNTKGTDQCTTQGVIGGEISGLRSRRNLVLLKSKSSFMCCFHFQLSKL</sequence>
<organism evidence="3 4">
    <name type="scientific">Arachis hypogaea</name>
    <name type="common">Peanut</name>
    <dbReference type="NCBI Taxonomy" id="3818"/>
    <lineage>
        <taxon>Eukaryota</taxon>
        <taxon>Viridiplantae</taxon>
        <taxon>Streptophyta</taxon>
        <taxon>Embryophyta</taxon>
        <taxon>Tracheophyta</taxon>
        <taxon>Spermatophyta</taxon>
        <taxon>Magnoliopsida</taxon>
        <taxon>eudicotyledons</taxon>
        <taxon>Gunneridae</taxon>
        <taxon>Pentapetalae</taxon>
        <taxon>rosids</taxon>
        <taxon>fabids</taxon>
        <taxon>Fabales</taxon>
        <taxon>Fabaceae</taxon>
        <taxon>Papilionoideae</taxon>
        <taxon>50 kb inversion clade</taxon>
        <taxon>dalbergioids sensu lato</taxon>
        <taxon>Dalbergieae</taxon>
        <taxon>Pterocarpus clade</taxon>
        <taxon>Arachis</taxon>
    </lineage>
</organism>
<evidence type="ECO:0000259" key="2">
    <source>
        <dbReference type="Pfam" id="PF05678"/>
    </source>
</evidence>
<comment type="caution">
    <text evidence="3">The sequence shown here is derived from an EMBL/GenBank/DDBJ whole genome shotgun (WGS) entry which is preliminary data.</text>
</comment>
<dbReference type="Gramene" id="arahy.Tifrunner.gnm2.ann2.Ah13g478900.1">
    <property type="protein sequence ID" value="arahy.Tifrunner.gnm2.ann2.Ah13g478900.1-CDS"/>
    <property type="gene ID" value="arahy.Tifrunner.gnm2.ann2.Ah13g478900"/>
</dbReference>
<dbReference type="STRING" id="3818.A0A444ZX24"/>
<proteinExistence type="predicted"/>
<name>A0A444ZX24_ARAHY</name>
<dbReference type="InterPro" id="IPR039609">
    <property type="entry name" value="VQ_15/22"/>
</dbReference>
<dbReference type="Pfam" id="PF05678">
    <property type="entry name" value="VQ"/>
    <property type="match status" value="1"/>
</dbReference>
<feature type="compositionally biased region" description="Low complexity" evidence="1">
    <location>
        <begin position="1"/>
        <end position="13"/>
    </location>
</feature>
<feature type="region of interest" description="Disordered" evidence="1">
    <location>
        <begin position="97"/>
        <end position="133"/>
    </location>
</feature>
<keyword evidence="4" id="KW-1185">Reference proteome</keyword>
<feature type="compositionally biased region" description="Polar residues" evidence="1">
    <location>
        <begin position="97"/>
        <end position="112"/>
    </location>
</feature>
<evidence type="ECO:0000313" key="3">
    <source>
        <dbReference type="EMBL" id="RYR18791.1"/>
    </source>
</evidence>
<feature type="domain" description="VQ" evidence="2">
    <location>
        <begin position="129"/>
        <end position="156"/>
    </location>
</feature>
<evidence type="ECO:0000256" key="1">
    <source>
        <dbReference type="SAM" id="MobiDB-lite"/>
    </source>
</evidence>
<feature type="region of interest" description="Disordered" evidence="1">
    <location>
        <begin position="169"/>
        <end position="221"/>
    </location>
</feature>
<dbReference type="Proteomes" id="UP000289738">
    <property type="component" value="Chromosome B03"/>
</dbReference>
<feature type="compositionally biased region" description="Basic and acidic residues" evidence="1">
    <location>
        <begin position="272"/>
        <end position="283"/>
    </location>
</feature>
<accession>A0A444ZX24</accession>
<dbReference type="AlphaFoldDB" id="A0A444ZX24"/>
<reference evidence="3 4" key="1">
    <citation type="submission" date="2019-01" db="EMBL/GenBank/DDBJ databases">
        <title>Sequencing of cultivated peanut Arachis hypogaea provides insights into genome evolution and oil improvement.</title>
        <authorList>
            <person name="Chen X."/>
        </authorList>
    </citation>
    <scope>NUCLEOTIDE SEQUENCE [LARGE SCALE GENOMIC DNA]</scope>
    <source>
        <strain evidence="4">cv. Fuhuasheng</strain>
        <tissue evidence="3">Leaves</tissue>
    </source>
</reference>
<feature type="region of interest" description="Disordered" evidence="1">
    <location>
        <begin position="1"/>
        <end position="41"/>
    </location>
</feature>